<feature type="domain" description="Protein kinase" evidence="4">
    <location>
        <begin position="299"/>
        <end position="625"/>
    </location>
</feature>
<dbReference type="Pfam" id="PF00069">
    <property type="entry name" value="Pkinase"/>
    <property type="match status" value="1"/>
</dbReference>
<keyword evidence="1" id="KW-0723">Serine/threonine-protein kinase</keyword>
<dbReference type="InterPro" id="IPR050117">
    <property type="entry name" value="MAPK"/>
</dbReference>
<accession>A0ABN7V0B4</accession>
<evidence type="ECO:0000259" key="4">
    <source>
        <dbReference type="PROSITE" id="PS50011"/>
    </source>
</evidence>
<dbReference type="PROSITE" id="PS50011">
    <property type="entry name" value="PROTEIN_KINASE_DOM"/>
    <property type="match status" value="1"/>
</dbReference>
<proteinExistence type="predicted"/>
<evidence type="ECO:0000256" key="1">
    <source>
        <dbReference type="ARBA" id="ARBA00022527"/>
    </source>
</evidence>
<gene>
    <name evidence="5" type="ORF">GMARGA_LOCUS12319</name>
</gene>
<sequence length="625" mass="73811">MELQIICSELNYWYRIVRQSELRLSEGKYNIRNYFLKADKQVNELPTQQSKIQASRLIDTQALKLLIQQRSKYIDFDADSGLIELLIPDIEIKMNSEENRDIEIEKKSKGSLDVKIEKKSETILDSESENKTEEITGNKNYEPVEEESVISIESSGNCISENRVDEVDEKKKRNHFNNTAYLLKQSVYKTREEQYEFFKTQFSNDKELNNHEKQYLLNALQGKFDKLKVKNNEGEMRLCKDCNKSVYAIEFCEFCIRKYLQRNFCKWTGNNEIDEAIQEAQLNTIAPDLVIEFIPYESLNNIHFRTEGSYSTIYNALWIDGYFDKWNNERKILQRIGKYNVVLKRLRKKSNQLDRSWFNEITSHFIIDKVGNYIVRCFGITKDSNTEEFILVLDAMDYNLQEYLINNNSFYWKERIRIIYNLSNDLHEIHKAGSIHRDLHPCNILLRDSNVKIGDLGFCGSKSFSVKSMFGNDLYWSIPKSFSSGGKSWMLSLPELPTPRNFEKDFEGNEKLLKDSKINYFEPDRLYESTDAVTSHEEFRIYDIDETRQNTPNQYIITENFKRARSSIINNENGTLRIAEILYLIFDELHNEGFSEEDINEEIKRYIATIDKKSHNIFTWLCENQ</sequence>
<keyword evidence="1" id="KW-0418">Kinase</keyword>
<comment type="caution">
    <text evidence="5">The sequence shown here is derived from an EMBL/GenBank/DDBJ whole genome shotgun (WGS) entry which is preliminary data.</text>
</comment>
<evidence type="ECO:0000313" key="5">
    <source>
        <dbReference type="EMBL" id="CAG8704029.1"/>
    </source>
</evidence>
<keyword evidence="6" id="KW-1185">Reference proteome</keyword>
<keyword evidence="1" id="KW-0808">Transferase</keyword>
<feature type="non-terminal residue" evidence="5">
    <location>
        <position position="625"/>
    </location>
</feature>
<evidence type="ECO:0000256" key="3">
    <source>
        <dbReference type="ARBA" id="ARBA00022840"/>
    </source>
</evidence>
<dbReference type="InterPro" id="IPR011009">
    <property type="entry name" value="Kinase-like_dom_sf"/>
</dbReference>
<keyword evidence="3" id="KW-0067">ATP-binding</keyword>
<dbReference type="Gene3D" id="1.10.510.10">
    <property type="entry name" value="Transferase(Phosphotransferase) domain 1"/>
    <property type="match status" value="1"/>
</dbReference>
<dbReference type="InterPro" id="IPR000719">
    <property type="entry name" value="Prot_kinase_dom"/>
</dbReference>
<evidence type="ECO:0000256" key="2">
    <source>
        <dbReference type="ARBA" id="ARBA00022741"/>
    </source>
</evidence>
<organism evidence="5 6">
    <name type="scientific">Gigaspora margarita</name>
    <dbReference type="NCBI Taxonomy" id="4874"/>
    <lineage>
        <taxon>Eukaryota</taxon>
        <taxon>Fungi</taxon>
        <taxon>Fungi incertae sedis</taxon>
        <taxon>Mucoromycota</taxon>
        <taxon>Glomeromycotina</taxon>
        <taxon>Glomeromycetes</taxon>
        <taxon>Diversisporales</taxon>
        <taxon>Gigasporaceae</taxon>
        <taxon>Gigaspora</taxon>
    </lineage>
</organism>
<dbReference type="Proteomes" id="UP000789901">
    <property type="component" value="Unassembled WGS sequence"/>
</dbReference>
<keyword evidence="2" id="KW-0547">Nucleotide-binding</keyword>
<name>A0ABN7V0B4_GIGMA</name>
<evidence type="ECO:0000313" key="6">
    <source>
        <dbReference type="Proteomes" id="UP000789901"/>
    </source>
</evidence>
<reference evidence="5 6" key="1">
    <citation type="submission" date="2021-06" db="EMBL/GenBank/DDBJ databases">
        <authorList>
            <person name="Kallberg Y."/>
            <person name="Tangrot J."/>
            <person name="Rosling A."/>
        </authorList>
    </citation>
    <scope>NUCLEOTIDE SEQUENCE [LARGE SCALE GENOMIC DNA]</scope>
    <source>
        <strain evidence="5 6">120-4 pot B 10/14</strain>
    </source>
</reference>
<dbReference type="SUPFAM" id="SSF56112">
    <property type="entry name" value="Protein kinase-like (PK-like)"/>
    <property type="match status" value="1"/>
</dbReference>
<dbReference type="PANTHER" id="PTHR24055">
    <property type="entry name" value="MITOGEN-ACTIVATED PROTEIN KINASE"/>
    <property type="match status" value="1"/>
</dbReference>
<dbReference type="EMBL" id="CAJVQB010007472">
    <property type="protein sequence ID" value="CAG8704029.1"/>
    <property type="molecule type" value="Genomic_DNA"/>
</dbReference>
<dbReference type="SMART" id="SM00220">
    <property type="entry name" value="S_TKc"/>
    <property type="match status" value="1"/>
</dbReference>
<protein>
    <submittedName>
        <fullName evidence="5">32515_t:CDS:1</fullName>
    </submittedName>
</protein>